<accession>Q11A08</accession>
<evidence type="ECO:0000256" key="3">
    <source>
        <dbReference type="SAM" id="SignalP"/>
    </source>
</evidence>
<dbReference type="Gene3D" id="1.10.10.1770">
    <property type="entry name" value="Gun4-like"/>
    <property type="match status" value="1"/>
</dbReference>
<evidence type="ECO:0000313" key="5">
    <source>
        <dbReference type="EMBL" id="ABG49666.1"/>
    </source>
</evidence>
<protein>
    <submittedName>
        <fullName evidence="5">GUN4-like</fullName>
    </submittedName>
</protein>
<feature type="transmembrane region" description="Helical" evidence="2">
    <location>
        <begin position="254"/>
        <end position="275"/>
    </location>
</feature>
<evidence type="ECO:0000256" key="1">
    <source>
        <dbReference type="SAM" id="Coils"/>
    </source>
</evidence>
<dbReference type="STRING" id="203124.Tery_0174"/>
<dbReference type="SUPFAM" id="SSF140869">
    <property type="entry name" value="GUN4-like"/>
    <property type="match status" value="1"/>
</dbReference>
<dbReference type="InterPro" id="IPR009003">
    <property type="entry name" value="Peptidase_S1_PA"/>
</dbReference>
<name>Q11A08_TRIEI</name>
<dbReference type="PROSITE" id="PS51257">
    <property type="entry name" value="PROKAR_LIPOPROTEIN"/>
    <property type="match status" value="1"/>
</dbReference>
<dbReference type="EMBL" id="CP000393">
    <property type="protein sequence ID" value="ABG49666.1"/>
    <property type="molecule type" value="Genomic_DNA"/>
</dbReference>
<dbReference type="Pfam" id="PF05419">
    <property type="entry name" value="GUN4"/>
    <property type="match status" value="1"/>
</dbReference>
<dbReference type="RefSeq" id="WP_011610064.1">
    <property type="nucleotide sequence ID" value="NC_008312.1"/>
</dbReference>
<sequence length="552" mass="62575">MKPIFRAIILAFLALTLTSCSLPPDQIASRLEPSLVKVFYKNQPGHGTGFFVPGETGVCKVLTAAHVVNKEGEKLLQTKDGNVWDAASVEMFSDDIDLALVTFEPEKEKCDYPTLKIGNSEDIKQGSSIYVSGLSSRDGKMLSQFVKGNVTALNVFPQGYRVSYQALTVAGMSGAPVIDERGKVVAVHGMSDVETVKGFSSLKTSWPELELQTTWQAEEVVNTAIKHLTFSWGIPISFFRESPFYYDSGDIYGLSWWIFLSGAGIVAVSFIYVGFRYLNVSPFIAEVNNLKTQLQDEEDKGEEVQKELKSLKNSYKGLERKLEAEISERSEAEEQIQTLQVVVEKQKVLEVQLEIEMSTRYQVEEQIQTLQVAAQKERELERQLEFESQNTEDKSGVDLFLVSEVVGDYTKLRDLLAAKQWREADLETYKRMLEVAGRNLKGSLRVKDVYNFPCKDLVTIDELWIKYSDGKFGLSVQKQIYESMGGTKDYDYKVIEDFGNRVGWRQDGKWLRYHYLTFSEKYEMGCLPVSFYLERVASLLFAGMCKFIDCDL</sequence>
<dbReference type="eggNOG" id="COG0265">
    <property type="taxonomic scope" value="Bacteria"/>
</dbReference>
<dbReference type="CDD" id="cd16383">
    <property type="entry name" value="GUN4"/>
    <property type="match status" value="1"/>
</dbReference>
<dbReference type="PANTHER" id="PTHR34800:SF1">
    <property type="entry name" value="TETRAPYRROLE-BINDING PROTEIN, CHLOROPLASTIC"/>
    <property type="match status" value="1"/>
</dbReference>
<feature type="coiled-coil region" evidence="1">
    <location>
        <begin position="287"/>
        <end position="390"/>
    </location>
</feature>
<dbReference type="Gene3D" id="2.40.10.10">
    <property type="entry name" value="Trypsin-like serine proteases"/>
    <property type="match status" value="2"/>
</dbReference>
<dbReference type="KEGG" id="ter:Tery_0174"/>
<keyword evidence="2" id="KW-0472">Membrane</keyword>
<feature type="domain" description="GUN4-like" evidence="4">
    <location>
        <begin position="404"/>
        <end position="533"/>
    </location>
</feature>
<dbReference type="HOGENOM" id="CLU_487392_0_0_3"/>
<dbReference type="GO" id="GO:0046906">
    <property type="term" value="F:tetrapyrrole binding"/>
    <property type="evidence" value="ECO:0007669"/>
    <property type="project" value="TreeGrafter"/>
</dbReference>
<dbReference type="InterPro" id="IPR037215">
    <property type="entry name" value="GUN4-like_sf"/>
</dbReference>
<dbReference type="SUPFAM" id="SSF50494">
    <property type="entry name" value="Trypsin-like serine proteases"/>
    <property type="match status" value="1"/>
</dbReference>
<dbReference type="PANTHER" id="PTHR34800">
    <property type="entry name" value="TETRAPYRROLE-BINDING PROTEIN, CHLOROPLASTIC"/>
    <property type="match status" value="1"/>
</dbReference>
<organism evidence="5">
    <name type="scientific">Trichodesmium erythraeum (strain IMS101)</name>
    <dbReference type="NCBI Taxonomy" id="203124"/>
    <lineage>
        <taxon>Bacteria</taxon>
        <taxon>Bacillati</taxon>
        <taxon>Cyanobacteriota</taxon>
        <taxon>Cyanophyceae</taxon>
        <taxon>Oscillatoriophycideae</taxon>
        <taxon>Oscillatoriales</taxon>
        <taxon>Microcoleaceae</taxon>
        <taxon>Trichodesmium</taxon>
    </lineage>
</organism>
<keyword evidence="2" id="KW-1133">Transmembrane helix</keyword>
<evidence type="ECO:0000256" key="2">
    <source>
        <dbReference type="SAM" id="Phobius"/>
    </source>
</evidence>
<dbReference type="eggNOG" id="COG1196">
    <property type="taxonomic scope" value="Bacteria"/>
</dbReference>
<dbReference type="Gene3D" id="1.25.40.620">
    <property type="match status" value="1"/>
</dbReference>
<keyword evidence="1" id="KW-0175">Coiled coil</keyword>
<feature type="chain" id="PRO_5004179961" evidence="3">
    <location>
        <begin position="22"/>
        <end position="552"/>
    </location>
</feature>
<feature type="signal peptide" evidence="3">
    <location>
        <begin position="1"/>
        <end position="21"/>
    </location>
</feature>
<proteinExistence type="predicted"/>
<dbReference type="AlphaFoldDB" id="Q11A08"/>
<dbReference type="OrthoDB" id="581250at2"/>
<keyword evidence="3" id="KW-0732">Signal</keyword>
<keyword evidence="2" id="KW-0812">Transmembrane</keyword>
<dbReference type="Pfam" id="PF13365">
    <property type="entry name" value="Trypsin_2"/>
    <property type="match status" value="1"/>
</dbReference>
<evidence type="ECO:0000259" key="4">
    <source>
        <dbReference type="Pfam" id="PF05419"/>
    </source>
</evidence>
<gene>
    <name evidence="5" type="ordered locus">Tery_0174</name>
</gene>
<reference evidence="5" key="1">
    <citation type="submission" date="2006-06" db="EMBL/GenBank/DDBJ databases">
        <title>Complete sequence of Trichodesmium erythraeum IMS101.</title>
        <authorList>
            <consortium name="US DOE Joint Genome Institute"/>
            <person name="Copeland A."/>
            <person name="Lucas S."/>
            <person name="Lapidus A."/>
            <person name="Barry K."/>
            <person name="Detter J.C."/>
            <person name="Glavina del Rio T."/>
            <person name="Hammon N."/>
            <person name="Israni S."/>
            <person name="Dalin E."/>
            <person name="Tice H."/>
            <person name="Pitluck S."/>
            <person name="Kiss H."/>
            <person name="Munk A.C."/>
            <person name="Brettin T."/>
            <person name="Bruce D."/>
            <person name="Han C."/>
            <person name="Tapia R."/>
            <person name="Gilna P."/>
            <person name="Schmutz J."/>
            <person name="Larimer F."/>
            <person name="Land M."/>
            <person name="Hauser L."/>
            <person name="Kyrpides N."/>
            <person name="Kim E."/>
            <person name="Richardson P."/>
        </authorList>
    </citation>
    <scope>NUCLEOTIDE SEQUENCE [LARGE SCALE GENOMIC DNA]</scope>
    <source>
        <strain evidence="5">IMS101</strain>
    </source>
</reference>
<dbReference type="InterPro" id="IPR043504">
    <property type="entry name" value="Peptidase_S1_PA_chymotrypsin"/>
</dbReference>
<dbReference type="InterPro" id="IPR008629">
    <property type="entry name" value="GUN4-like"/>
</dbReference>